<evidence type="ECO:0000313" key="3">
    <source>
        <dbReference type="Proteomes" id="UP001266305"/>
    </source>
</evidence>
<accession>A0ABQ9V7M4</accession>
<keyword evidence="3" id="KW-1185">Reference proteome</keyword>
<dbReference type="EMBL" id="JASSZA010000007">
    <property type="protein sequence ID" value="KAK2105256.1"/>
    <property type="molecule type" value="Genomic_DNA"/>
</dbReference>
<comment type="caution">
    <text evidence="2">The sequence shown here is derived from an EMBL/GenBank/DDBJ whole genome shotgun (WGS) entry which is preliminary data.</text>
</comment>
<proteinExistence type="predicted"/>
<evidence type="ECO:0000313" key="2">
    <source>
        <dbReference type="EMBL" id="KAK2105256.1"/>
    </source>
</evidence>
<feature type="compositionally biased region" description="Low complexity" evidence="1">
    <location>
        <begin position="20"/>
        <end position="30"/>
    </location>
</feature>
<dbReference type="Proteomes" id="UP001266305">
    <property type="component" value="Unassembled WGS sequence"/>
</dbReference>
<protein>
    <submittedName>
        <fullName evidence="2">Uncharacterized protein</fullName>
    </submittedName>
</protein>
<organism evidence="2 3">
    <name type="scientific">Saguinus oedipus</name>
    <name type="common">Cotton-top tamarin</name>
    <name type="synonym">Oedipomidas oedipus</name>
    <dbReference type="NCBI Taxonomy" id="9490"/>
    <lineage>
        <taxon>Eukaryota</taxon>
        <taxon>Metazoa</taxon>
        <taxon>Chordata</taxon>
        <taxon>Craniata</taxon>
        <taxon>Vertebrata</taxon>
        <taxon>Euteleostomi</taxon>
        <taxon>Mammalia</taxon>
        <taxon>Eutheria</taxon>
        <taxon>Euarchontoglires</taxon>
        <taxon>Primates</taxon>
        <taxon>Haplorrhini</taxon>
        <taxon>Platyrrhini</taxon>
        <taxon>Cebidae</taxon>
        <taxon>Callitrichinae</taxon>
        <taxon>Saguinus</taxon>
    </lineage>
</organism>
<sequence length="160" mass="16342">MGDDVDPRDGREDPRPGTSRAAFLPAAFGPGPAGARGAGRAGTGPRGLERLALLGAPFAKGPSSSRWAEGWPRPPKGAWGLPVAKRRGFPLGQQGRERLLGSGPRPEALRGGEGAGGATPTVEKRGEAWLAGFGAWSPSLGTSPCICKGNDGLETGNVRP</sequence>
<name>A0ABQ9V7M4_SAGOE</name>
<feature type="region of interest" description="Disordered" evidence="1">
    <location>
        <begin position="59"/>
        <end position="120"/>
    </location>
</feature>
<gene>
    <name evidence="2" type="ORF">P7K49_014770</name>
</gene>
<reference evidence="2 3" key="1">
    <citation type="submission" date="2023-05" db="EMBL/GenBank/DDBJ databases">
        <title>B98-5 Cell Line De Novo Hybrid Assembly: An Optical Mapping Approach.</title>
        <authorList>
            <person name="Kananen K."/>
            <person name="Auerbach J.A."/>
            <person name="Kautto E."/>
            <person name="Blachly J.S."/>
        </authorList>
    </citation>
    <scope>NUCLEOTIDE SEQUENCE [LARGE SCALE GENOMIC DNA]</scope>
    <source>
        <strain evidence="2">B95-8</strain>
        <tissue evidence="2">Cell line</tissue>
    </source>
</reference>
<feature type="region of interest" description="Disordered" evidence="1">
    <location>
        <begin position="1"/>
        <end position="47"/>
    </location>
</feature>
<evidence type="ECO:0000256" key="1">
    <source>
        <dbReference type="SAM" id="MobiDB-lite"/>
    </source>
</evidence>
<feature type="compositionally biased region" description="Basic and acidic residues" evidence="1">
    <location>
        <begin position="1"/>
        <end position="15"/>
    </location>
</feature>
<feature type="compositionally biased region" description="Gly residues" evidence="1">
    <location>
        <begin position="31"/>
        <end position="45"/>
    </location>
</feature>